<dbReference type="HOGENOM" id="CLU_3362329_0_0_1"/>
<proteinExistence type="predicted"/>
<dbReference type="AlphaFoldDB" id="T1I8X9"/>
<reference evidence="1" key="1">
    <citation type="submission" date="2015-05" db="UniProtKB">
        <authorList>
            <consortium name="EnsemblMetazoa"/>
        </authorList>
    </citation>
    <scope>IDENTIFICATION</scope>
</reference>
<sequence>MLAEALWNFNPHHPKRREMWRTLEEIPILRELLPP</sequence>
<dbReference type="EMBL" id="ACPB03001913">
    <property type="status" value="NOT_ANNOTATED_CDS"/>
    <property type="molecule type" value="Genomic_DNA"/>
</dbReference>
<keyword evidence="2" id="KW-1185">Reference proteome</keyword>
<evidence type="ECO:0000313" key="2">
    <source>
        <dbReference type="Proteomes" id="UP000015103"/>
    </source>
</evidence>
<dbReference type="VEuPathDB" id="VectorBase:RPRC012751"/>
<dbReference type="Proteomes" id="UP000015103">
    <property type="component" value="Unassembled WGS sequence"/>
</dbReference>
<dbReference type="EnsemblMetazoa" id="RPRC012751-RA">
    <property type="protein sequence ID" value="RPRC012751-PA"/>
    <property type="gene ID" value="RPRC012751"/>
</dbReference>
<dbReference type="InParanoid" id="T1I8X9"/>
<organism evidence="1 2">
    <name type="scientific">Rhodnius prolixus</name>
    <name type="common">Triatomid bug</name>
    <dbReference type="NCBI Taxonomy" id="13249"/>
    <lineage>
        <taxon>Eukaryota</taxon>
        <taxon>Metazoa</taxon>
        <taxon>Ecdysozoa</taxon>
        <taxon>Arthropoda</taxon>
        <taxon>Hexapoda</taxon>
        <taxon>Insecta</taxon>
        <taxon>Pterygota</taxon>
        <taxon>Neoptera</taxon>
        <taxon>Paraneoptera</taxon>
        <taxon>Hemiptera</taxon>
        <taxon>Heteroptera</taxon>
        <taxon>Panheteroptera</taxon>
        <taxon>Cimicomorpha</taxon>
        <taxon>Reduviidae</taxon>
        <taxon>Triatominae</taxon>
        <taxon>Rhodnius</taxon>
    </lineage>
</organism>
<protein>
    <submittedName>
        <fullName evidence="1">Uncharacterized protein</fullName>
    </submittedName>
</protein>
<accession>T1I8X9</accession>
<evidence type="ECO:0000313" key="1">
    <source>
        <dbReference type="EnsemblMetazoa" id="RPRC012751-PA"/>
    </source>
</evidence>
<name>T1I8X9_RHOPR</name>